<evidence type="ECO:0000256" key="1">
    <source>
        <dbReference type="SAM" id="Phobius"/>
    </source>
</evidence>
<dbReference type="Pfam" id="PF24316">
    <property type="entry name" value="Tli3"/>
    <property type="match status" value="1"/>
</dbReference>
<evidence type="ECO:0000313" key="4">
    <source>
        <dbReference type="Proteomes" id="UP000054903"/>
    </source>
</evidence>
<dbReference type="OrthoDB" id="8963548at2"/>
<dbReference type="STRING" id="1777138.AWB77_05749"/>
<organism evidence="3 4">
    <name type="scientific">Caballeronia fortuita</name>
    <dbReference type="NCBI Taxonomy" id="1777138"/>
    <lineage>
        <taxon>Bacteria</taxon>
        <taxon>Pseudomonadati</taxon>
        <taxon>Pseudomonadota</taxon>
        <taxon>Betaproteobacteria</taxon>
        <taxon>Burkholderiales</taxon>
        <taxon>Burkholderiaceae</taxon>
        <taxon>Caballeronia</taxon>
    </lineage>
</organism>
<dbReference type="Proteomes" id="UP000054903">
    <property type="component" value="Unassembled WGS sequence"/>
</dbReference>
<protein>
    <recommendedName>
        <fullName evidence="2">Tli3-like domain-containing protein</fullName>
    </recommendedName>
</protein>
<reference evidence="3" key="1">
    <citation type="submission" date="2016-01" db="EMBL/GenBank/DDBJ databases">
        <authorList>
            <person name="Peeters C."/>
        </authorList>
    </citation>
    <scope>NUCLEOTIDE SEQUENCE</scope>
    <source>
        <strain evidence="3">LMG 29320</strain>
    </source>
</reference>
<name>A0A158DSS6_9BURK</name>
<sequence length="285" mass="32195">MNANFTDLVWWTIPLWSAGCMVFGSVLLRKRACKVLSLMLAGLAVIATVPLAPGLAARMPKEPPTQVIYRFDDHRWLELKGWECEGALWYLDSKLGIKTEVVPHSYRIVFYRYVHPSTRYIAIPVDDFSGIWVSQNGGKTFGTPAHVFVPLWGHYDSQFPMPQNVKQFVVANDRGFIEMKDGRVLQSSLPMGEGWGKTYLDYPVKGEEHSIVDYDFPEFQDLKSKPPEVKSYAGWTHMQCDPKVGIVPKRTSLAGVPGLIYSLEAYTLGAPIYFGSRIFKKNGRP</sequence>
<keyword evidence="1" id="KW-1133">Transmembrane helix</keyword>
<comment type="caution">
    <text evidence="3">The sequence shown here is derived from an EMBL/GenBank/DDBJ whole genome shotgun (WGS) entry which is preliminary data.</text>
</comment>
<evidence type="ECO:0000313" key="3">
    <source>
        <dbReference type="EMBL" id="SAK97672.1"/>
    </source>
</evidence>
<keyword evidence="4" id="KW-1185">Reference proteome</keyword>
<gene>
    <name evidence="3" type="ORF">AWB77_05749</name>
</gene>
<keyword evidence="1" id="KW-0472">Membrane</keyword>
<dbReference type="RefSeq" id="WP_157694936.1">
    <property type="nucleotide sequence ID" value="NZ_FCNX02000018.1"/>
</dbReference>
<proteinExistence type="predicted"/>
<dbReference type="EMBL" id="FCNX02000018">
    <property type="protein sequence ID" value="SAK97672.1"/>
    <property type="molecule type" value="Genomic_DNA"/>
</dbReference>
<dbReference type="InterPro" id="IPR057562">
    <property type="entry name" value="Tli3-like_dom"/>
</dbReference>
<feature type="transmembrane region" description="Helical" evidence="1">
    <location>
        <begin position="35"/>
        <end position="56"/>
    </location>
</feature>
<accession>A0A158DSS6</accession>
<feature type="domain" description="Tli3-like" evidence="2">
    <location>
        <begin position="62"/>
        <end position="173"/>
    </location>
</feature>
<feature type="transmembrane region" description="Helical" evidence="1">
    <location>
        <begin position="12"/>
        <end position="28"/>
    </location>
</feature>
<dbReference type="AlphaFoldDB" id="A0A158DSS6"/>
<keyword evidence="1" id="KW-0812">Transmembrane</keyword>
<evidence type="ECO:0000259" key="2">
    <source>
        <dbReference type="Pfam" id="PF24316"/>
    </source>
</evidence>